<keyword evidence="10 11" id="KW-0472">Membrane</keyword>
<protein>
    <recommendedName>
        <fullName evidence="12">Sensor protein KdpD transmembrane domain-containing protein</fullName>
    </recommendedName>
</protein>
<evidence type="ECO:0000259" key="12">
    <source>
        <dbReference type="Pfam" id="PF13493"/>
    </source>
</evidence>
<dbReference type="AlphaFoldDB" id="A0A7W3P6G9"/>
<keyword evidence="14" id="KW-1185">Reference proteome</keyword>
<dbReference type="GO" id="GO:0000160">
    <property type="term" value="P:phosphorelay signal transduction system"/>
    <property type="evidence" value="ECO:0007669"/>
    <property type="project" value="UniProtKB-KW"/>
</dbReference>
<keyword evidence="5" id="KW-0547">Nucleotide-binding</keyword>
<evidence type="ECO:0000256" key="8">
    <source>
        <dbReference type="ARBA" id="ARBA00022989"/>
    </source>
</evidence>
<keyword evidence="6" id="KW-0418">Kinase</keyword>
<evidence type="ECO:0000256" key="7">
    <source>
        <dbReference type="ARBA" id="ARBA00022840"/>
    </source>
</evidence>
<dbReference type="Proteomes" id="UP000523079">
    <property type="component" value="Unassembled WGS sequence"/>
</dbReference>
<evidence type="ECO:0000256" key="6">
    <source>
        <dbReference type="ARBA" id="ARBA00022777"/>
    </source>
</evidence>
<comment type="subcellular location">
    <subcellularLocation>
        <location evidence="1">Membrane</location>
        <topology evidence="1">Multi-pass membrane protein</topology>
    </subcellularLocation>
</comment>
<proteinExistence type="predicted"/>
<dbReference type="InterPro" id="IPR025201">
    <property type="entry name" value="KdpD_TM"/>
</dbReference>
<dbReference type="GO" id="GO:0016301">
    <property type="term" value="F:kinase activity"/>
    <property type="evidence" value="ECO:0007669"/>
    <property type="project" value="UniProtKB-KW"/>
</dbReference>
<dbReference type="Gene3D" id="1.20.120.620">
    <property type="entry name" value="Backbone structure of the membrane domain of e. Coli histidine kinase receptor kdpd"/>
    <property type="match status" value="1"/>
</dbReference>
<dbReference type="Pfam" id="PF13493">
    <property type="entry name" value="DUF4118"/>
    <property type="match status" value="1"/>
</dbReference>
<feature type="transmembrane region" description="Helical" evidence="11">
    <location>
        <begin position="39"/>
        <end position="55"/>
    </location>
</feature>
<feature type="domain" description="Sensor protein KdpD transmembrane" evidence="12">
    <location>
        <begin position="14"/>
        <end position="116"/>
    </location>
</feature>
<reference evidence="13 14" key="1">
    <citation type="submission" date="2020-07" db="EMBL/GenBank/DDBJ databases">
        <title>Sequencing the genomes of 1000 actinobacteria strains.</title>
        <authorList>
            <person name="Klenk H.-P."/>
        </authorList>
    </citation>
    <scope>NUCLEOTIDE SEQUENCE [LARGE SCALE GENOMIC DNA]</scope>
    <source>
        <strain evidence="13 14">DSM 100723</strain>
    </source>
</reference>
<dbReference type="RefSeq" id="WP_182560591.1">
    <property type="nucleotide sequence ID" value="NZ_JACGWT010000004.1"/>
</dbReference>
<evidence type="ECO:0000256" key="1">
    <source>
        <dbReference type="ARBA" id="ARBA00004141"/>
    </source>
</evidence>
<evidence type="ECO:0000256" key="2">
    <source>
        <dbReference type="ARBA" id="ARBA00022553"/>
    </source>
</evidence>
<evidence type="ECO:0000313" key="14">
    <source>
        <dbReference type="Proteomes" id="UP000523079"/>
    </source>
</evidence>
<evidence type="ECO:0000256" key="4">
    <source>
        <dbReference type="ARBA" id="ARBA00022692"/>
    </source>
</evidence>
<keyword evidence="2" id="KW-0597">Phosphoprotein</keyword>
<sequence length="275" mass="28476">MNGVLRRHRAALLLAAVVLPLAVCLVVSRFPTALTRTDAALVLVLLVLAAASTGLRGPGLVAALAAAVGYDFFLTRPFLDLAIVDRSDVETTVLLLVIGVVVTELALWGRRQQDRGSRQYGYLVGVLDTAAALADDTPAPVMAERVAARIAEVLGADRCRYSAEVPADRPVLGSDGVVRSSGQALDVSRDGLPTDDEIVLPAGAEGCFLITAATHVRKPGLDERRVAVALAEQAGAALVHDRIGRRGSAGSVASDGMVGSGRGSAVLDARGSSVR</sequence>
<keyword evidence="4 11" id="KW-0812">Transmembrane</keyword>
<comment type="caution">
    <text evidence="13">The sequence shown here is derived from an EMBL/GenBank/DDBJ whole genome shotgun (WGS) entry which is preliminary data.</text>
</comment>
<feature type="transmembrane region" description="Helical" evidence="11">
    <location>
        <begin position="91"/>
        <end position="109"/>
    </location>
</feature>
<evidence type="ECO:0000256" key="10">
    <source>
        <dbReference type="ARBA" id="ARBA00023136"/>
    </source>
</evidence>
<accession>A0A7W3P6G9</accession>
<dbReference type="EMBL" id="JACGWT010000004">
    <property type="protein sequence ID" value="MBA8794968.1"/>
    <property type="molecule type" value="Genomic_DNA"/>
</dbReference>
<organism evidence="13 14">
    <name type="scientific">Microlunatus kandeliicorticis</name>
    <dbReference type="NCBI Taxonomy" id="1759536"/>
    <lineage>
        <taxon>Bacteria</taxon>
        <taxon>Bacillati</taxon>
        <taxon>Actinomycetota</taxon>
        <taxon>Actinomycetes</taxon>
        <taxon>Propionibacteriales</taxon>
        <taxon>Propionibacteriaceae</taxon>
        <taxon>Microlunatus</taxon>
    </lineage>
</organism>
<name>A0A7W3P6G9_9ACTN</name>
<keyword evidence="3" id="KW-0808">Transferase</keyword>
<evidence type="ECO:0000256" key="3">
    <source>
        <dbReference type="ARBA" id="ARBA00022679"/>
    </source>
</evidence>
<dbReference type="InterPro" id="IPR038318">
    <property type="entry name" value="KdpD_sf"/>
</dbReference>
<keyword evidence="8 11" id="KW-1133">Transmembrane helix</keyword>
<gene>
    <name evidence="13" type="ORF">FHX74_002596</name>
</gene>
<dbReference type="GO" id="GO:0005524">
    <property type="term" value="F:ATP binding"/>
    <property type="evidence" value="ECO:0007669"/>
    <property type="project" value="UniProtKB-KW"/>
</dbReference>
<evidence type="ECO:0000256" key="9">
    <source>
        <dbReference type="ARBA" id="ARBA00023012"/>
    </source>
</evidence>
<evidence type="ECO:0000256" key="11">
    <source>
        <dbReference type="SAM" id="Phobius"/>
    </source>
</evidence>
<evidence type="ECO:0000313" key="13">
    <source>
        <dbReference type="EMBL" id="MBA8794968.1"/>
    </source>
</evidence>
<keyword evidence="9" id="KW-0902">Two-component regulatory system</keyword>
<dbReference type="GO" id="GO:0016020">
    <property type="term" value="C:membrane"/>
    <property type="evidence" value="ECO:0007669"/>
    <property type="project" value="UniProtKB-SubCell"/>
</dbReference>
<evidence type="ECO:0000256" key="5">
    <source>
        <dbReference type="ARBA" id="ARBA00022741"/>
    </source>
</evidence>
<keyword evidence="7" id="KW-0067">ATP-binding</keyword>